<organism evidence="2 3">
    <name type="scientific">Clostridium sulfidigenes</name>
    <dbReference type="NCBI Taxonomy" id="318464"/>
    <lineage>
        <taxon>Bacteria</taxon>
        <taxon>Bacillati</taxon>
        <taxon>Bacillota</taxon>
        <taxon>Clostridia</taxon>
        <taxon>Eubacteriales</taxon>
        <taxon>Clostridiaceae</taxon>
        <taxon>Clostridium</taxon>
    </lineage>
</organism>
<evidence type="ECO:0000259" key="1">
    <source>
        <dbReference type="Pfam" id="PF13408"/>
    </source>
</evidence>
<dbReference type="AlphaFoldDB" id="A0A927ZMQ9"/>
<proteinExistence type="predicted"/>
<evidence type="ECO:0000313" key="2">
    <source>
        <dbReference type="EMBL" id="MBE6061166.1"/>
    </source>
</evidence>
<reference evidence="2" key="1">
    <citation type="submission" date="2019-04" db="EMBL/GenBank/DDBJ databases">
        <title>Evolution of Biomass-Degrading Anaerobic Consortia Revealed by Metagenomics.</title>
        <authorList>
            <person name="Peng X."/>
        </authorList>
    </citation>
    <scope>NUCLEOTIDE SEQUENCE</scope>
    <source>
        <strain evidence="2">SIG254</strain>
    </source>
</reference>
<dbReference type="Proteomes" id="UP000768462">
    <property type="component" value="Unassembled WGS sequence"/>
</dbReference>
<gene>
    <name evidence="2" type="ORF">E7215_13480</name>
</gene>
<name>A0A927ZMQ9_9CLOT</name>
<comment type="caution">
    <text evidence="2">The sequence shown here is derived from an EMBL/GenBank/DDBJ whole genome shotgun (WGS) entry which is preliminary data.</text>
</comment>
<sequence>MIWRAADGRKKRIYSSKYTLSSICTCEKCGDIYRRIAWNNRGKKYTVWRCCARVQGGPEACDAPTILEEDL</sequence>
<evidence type="ECO:0000313" key="3">
    <source>
        <dbReference type="Proteomes" id="UP000768462"/>
    </source>
</evidence>
<protein>
    <recommendedName>
        <fullName evidence="1">Recombinase zinc beta ribbon domain-containing protein</fullName>
    </recommendedName>
</protein>
<dbReference type="EMBL" id="SVCM01000153">
    <property type="protein sequence ID" value="MBE6061166.1"/>
    <property type="molecule type" value="Genomic_DNA"/>
</dbReference>
<dbReference type="InterPro" id="IPR025827">
    <property type="entry name" value="Zn_ribbon_recom_dom"/>
</dbReference>
<accession>A0A927ZMQ9</accession>
<feature type="domain" description="Recombinase zinc beta ribbon" evidence="1">
    <location>
        <begin position="20"/>
        <end position="71"/>
    </location>
</feature>
<dbReference type="Pfam" id="PF13408">
    <property type="entry name" value="Zn_ribbon_recom"/>
    <property type="match status" value="1"/>
</dbReference>